<evidence type="ECO:0000256" key="6">
    <source>
        <dbReference type="ARBA" id="ARBA00023157"/>
    </source>
</evidence>
<evidence type="ECO:0000313" key="8">
    <source>
        <dbReference type="EMBL" id="QHT22592.1"/>
    </source>
</evidence>
<dbReference type="InterPro" id="IPR017905">
    <property type="entry name" value="ERV/ALR_sulphydryl_oxidase"/>
</dbReference>
<organism evidence="8">
    <name type="scientific">viral metagenome</name>
    <dbReference type="NCBI Taxonomy" id="1070528"/>
    <lineage>
        <taxon>unclassified sequences</taxon>
        <taxon>metagenomes</taxon>
        <taxon>organismal metagenomes</taxon>
    </lineage>
</organism>
<dbReference type="AlphaFoldDB" id="A0A6C0E1K0"/>
<name>A0A6C0E1K0_9ZZZZ</name>
<evidence type="ECO:0000256" key="5">
    <source>
        <dbReference type="ARBA" id="ARBA00023002"/>
    </source>
</evidence>
<dbReference type="Gene3D" id="1.20.120.310">
    <property type="entry name" value="ERV/ALR sulfhydryl oxidase domain"/>
    <property type="match status" value="1"/>
</dbReference>
<dbReference type="SUPFAM" id="SSF69000">
    <property type="entry name" value="FAD-dependent thiol oxidase"/>
    <property type="match status" value="1"/>
</dbReference>
<reference evidence="8" key="1">
    <citation type="journal article" date="2020" name="Nature">
        <title>Giant virus diversity and host interactions through global metagenomics.</title>
        <authorList>
            <person name="Schulz F."/>
            <person name="Roux S."/>
            <person name="Paez-Espino D."/>
            <person name="Jungbluth S."/>
            <person name="Walsh D.A."/>
            <person name="Denef V.J."/>
            <person name="McMahon K.D."/>
            <person name="Konstantinidis K.T."/>
            <person name="Eloe-Fadrosh E.A."/>
            <person name="Kyrpides N.C."/>
            <person name="Woyke T."/>
        </authorList>
    </citation>
    <scope>NUCLEOTIDE SEQUENCE</scope>
    <source>
        <strain evidence="8">GVMAG-M-3300023179-111</strain>
    </source>
</reference>
<evidence type="ECO:0000256" key="2">
    <source>
        <dbReference type="ARBA" id="ARBA00012512"/>
    </source>
</evidence>
<protein>
    <recommendedName>
        <fullName evidence="2">thiol oxidase</fullName>
        <ecNumber evidence="2">1.8.3.2</ecNumber>
    </recommendedName>
</protein>
<dbReference type="InterPro" id="IPR036774">
    <property type="entry name" value="ERV/ALR_sulphydryl_oxid_sf"/>
</dbReference>
<dbReference type="Pfam" id="PF04777">
    <property type="entry name" value="Evr1_Alr"/>
    <property type="match status" value="1"/>
</dbReference>
<dbReference type="EMBL" id="MN739713">
    <property type="protein sequence ID" value="QHT22592.1"/>
    <property type="molecule type" value="Genomic_DNA"/>
</dbReference>
<evidence type="ECO:0000256" key="3">
    <source>
        <dbReference type="ARBA" id="ARBA00022630"/>
    </source>
</evidence>
<keyword evidence="4" id="KW-0274">FAD</keyword>
<comment type="cofactor">
    <cofactor evidence="1">
        <name>FAD</name>
        <dbReference type="ChEBI" id="CHEBI:57692"/>
    </cofactor>
</comment>
<evidence type="ECO:0000259" key="7">
    <source>
        <dbReference type="PROSITE" id="PS51324"/>
    </source>
</evidence>
<dbReference type="PROSITE" id="PS51324">
    <property type="entry name" value="ERV_ALR"/>
    <property type="match status" value="1"/>
</dbReference>
<proteinExistence type="predicted"/>
<evidence type="ECO:0000256" key="1">
    <source>
        <dbReference type="ARBA" id="ARBA00001974"/>
    </source>
</evidence>
<keyword evidence="5" id="KW-0560">Oxidoreductase</keyword>
<dbReference type="GO" id="GO:0016972">
    <property type="term" value="F:thiol oxidase activity"/>
    <property type="evidence" value="ECO:0007669"/>
    <property type="project" value="UniProtKB-EC"/>
</dbReference>
<dbReference type="EC" id="1.8.3.2" evidence="2"/>
<accession>A0A6C0E1K0</accession>
<sequence length="152" mass="18007">MDSRSSPYKTLKATYVTPPPYDEPIINIPSFQYKENYNNKIIENYDNRNPSVWGPPFWFTLHNGALNYPSLANPLCIERMKNFIIGIPIMLPCETCKEHATAYIEKNKEYFDYICSSRDNLFKFFVDFHNYVNIRQNKPVMGYDDAYKLYDK</sequence>
<keyword evidence="6" id="KW-1015">Disulfide bond</keyword>
<feature type="domain" description="ERV/ALR sulfhydryl oxidase" evidence="7">
    <location>
        <begin position="46"/>
        <end position="150"/>
    </location>
</feature>
<keyword evidence="3" id="KW-0285">Flavoprotein</keyword>
<evidence type="ECO:0000256" key="4">
    <source>
        <dbReference type="ARBA" id="ARBA00022827"/>
    </source>
</evidence>